<keyword evidence="2 5" id="KW-0812">Transmembrane</keyword>
<protein>
    <recommendedName>
        <fullName evidence="5">UPF0756 membrane protein FPK63_15490</fullName>
    </recommendedName>
</protein>
<accession>A0ABD5DQE4</accession>
<name>A0ABD5DQE4_ACIBA</name>
<feature type="transmembrane region" description="Helical" evidence="5">
    <location>
        <begin position="115"/>
        <end position="148"/>
    </location>
</feature>
<keyword evidence="4 5" id="KW-0472">Membrane</keyword>
<evidence type="ECO:0000256" key="5">
    <source>
        <dbReference type="HAMAP-Rule" id="MF_01874"/>
    </source>
</evidence>
<feature type="transmembrane region" description="Helical" evidence="5">
    <location>
        <begin position="84"/>
        <end position="103"/>
    </location>
</feature>
<keyword evidence="1 5" id="KW-1003">Cell membrane</keyword>
<dbReference type="HAMAP" id="MF_01874">
    <property type="entry name" value="UPF0756"/>
    <property type="match status" value="1"/>
</dbReference>
<evidence type="ECO:0000256" key="2">
    <source>
        <dbReference type="ARBA" id="ARBA00022692"/>
    </source>
</evidence>
<reference evidence="6" key="1">
    <citation type="submission" date="2019-07" db="EMBL/GenBank/DDBJ databases">
        <title>Biological characteristics of mucoid Acinetobacter baumannii from a general hospital in China.</title>
        <authorList>
            <person name="Hua X."/>
            <person name="Yu Y."/>
        </authorList>
    </citation>
    <scope>NUCLEOTIDE SEQUENCE</scope>
    <source>
        <strain evidence="6">N8</strain>
    </source>
</reference>
<dbReference type="Pfam" id="PF04284">
    <property type="entry name" value="DUF441"/>
    <property type="match status" value="1"/>
</dbReference>
<comment type="caution">
    <text evidence="6">The sequence shown here is derived from an EMBL/GenBank/DDBJ whole genome shotgun (WGS) entry which is preliminary data.</text>
</comment>
<comment type="subcellular location">
    <subcellularLocation>
        <location evidence="5">Cell membrane</location>
        <topology evidence="5">Multi-pass membrane protein</topology>
    </subcellularLocation>
</comment>
<feature type="transmembrane region" description="Helical" evidence="5">
    <location>
        <begin position="54"/>
        <end position="72"/>
    </location>
</feature>
<dbReference type="InterPro" id="IPR007382">
    <property type="entry name" value="UPF0756_TM"/>
</dbReference>
<evidence type="ECO:0000256" key="3">
    <source>
        <dbReference type="ARBA" id="ARBA00022989"/>
    </source>
</evidence>
<evidence type="ECO:0000256" key="4">
    <source>
        <dbReference type="ARBA" id="ARBA00023136"/>
    </source>
</evidence>
<dbReference type="EMBL" id="VMAF01000027">
    <property type="protein sequence ID" value="MDR8432472.1"/>
    <property type="molecule type" value="Genomic_DNA"/>
</dbReference>
<sequence>MLAQFDVNLVVLLVLLICGLLSQNAAVTIAAGVLIVIKITPLNQFFPYIQAHGLNLGILILTIGVLTPIASGKLSGESILKSFISFKSLVAIAIGLLVAWLGGRGVKLMSSQPDVVAGLLIGTVAGVALLRGVPVGPLIAAGLLSLFIGLCTR</sequence>
<dbReference type="AlphaFoldDB" id="A0ABD5DQE4"/>
<dbReference type="RefSeq" id="WP_065285203.1">
    <property type="nucleotide sequence ID" value="NZ_JABJRT010000016.1"/>
</dbReference>
<dbReference type="GO" id="GO:0005886">
    <property type="term" value="C:plasma membrane"/>
    <property type="evidence" value="ECO:0007669"/>
    <property type="project" value="UniProtKB-SubCell"/>
</dbReference>
<evidence type="ECO:0000313" key="6">
    <source>
        <dbReference type="EMBL" id="MDR8432472.1"/>
    </source>
</evidence>
<comment type="similarity">
    <text evidence="5">Belongs to the UPF0756 family.</text>
</comment>
<gene>
    <name evidence="6" type="ORF">FPK63_15490</name>
</gene>
<proteinExistence type="inferred from homology"/>
<evidence type="ECO:0000256" key="1">
    <source>
        <dbReference type="ARBA" id="ARBA00022475"/>
    </source>
</evidence>
<dbReference type="PANTHER" id="PTHR38452">
    <property type="entry name" value="UPF0756 MEMBRANE PROTEIN YEAL"/>
    <property type="match status" value="1"/>
</dbReference>
<comment type="caution">
    <text evidence="5">Lacks conserved residue(s) required for the propagation of feature annotation.</text>
</comment>
<dbReference type="PANTHER" id="PTHR38452:SF1">
    <property type="entry name" value="UPF0756 MEMBRANE PROTEIN YEAL"/>
    <property type="match status" value="1"/>
</dbReference>
<keyword evidence="3 5" id="KW-1133">Transmembrane helix</keyword>
<organism evidence="6">
    <name type="scientific">Acinetobacter baumannii</name>
    <dbReference type="NCBI Taxonomy" id="470"/>
    <lineage>
        <taxon>Bacteria</taxon>
        <taxon>Pseudomonadati</taxon>
        <taxon>Pseudomonadota</taxon>
        <taxon>Gammaproteobacteria</taxon>
        <taxon>Moraxellales</taxon>
        <taxon>Moraxellaceae</taxon>
        <taxon>Acinetobacter</taxon>
        <taxon>Acinetobacter calcoaceticus/baumannii complex</taxon>
    </lineage>
</organism>